<comment type="caution">
    <text evidence="1">The sequence shown here is derived from an EMBL/GenBank/DDBJ whole genome shotgun (WGS) entry which is preliminary data.</text>
</comment>
<organism evidence="1 2">
    <name type="scientific">Nephila pilipes</name>
    <name type="common">Giant wood spider</name>
    <name type="synonym">Nephila maculata</name>
    <dbReference type="NCBI Taxonomy" id="299642"/>
    <lineage>
        <taxon>Eukaryota</taxon>
        <taxon>Metazoa</taxon>
        <taxon>Ecdysozoa</taxon>
        <taxon>Arthropoda</taxon>
        <taxon>Chelicerata</taxon>
        <taxon>Arachnida</taxon>
        <taxon>Araneae</taxon>
        <taxon>Araneomorphae</taxon>
        <taxon>Entelegynae</taxon>
        <taxon>Araneoidea</taxon>
        <taxon>Nephilidae</taxon>
        <taxon>Nephila</taxon>
    </lineage>
</organism>
<name>A0A8X6P4A8_NEPPI</name>
<gene>
    <name evidence="1" type="ORF">NPIL_27361</name>
</gene>
<accession>A0A8X6P4A8</accession>
<sequence length="88" mass="10199">MLVKCSIDCSNRQFSPVPREVQMKLQGQRESEVGKIEGCIVLKGTSPSFPRYFNVTFRNMKLTKFRHHPLIGIPNNELHRQNSMNCYS</sequence>
<reference evidence="1" key="1">
    <citation type="submission" date="2020-08" db="EMBL/GenBank/DDBJ databases">
        <title>Multicomponent nature underlies the extraordinary mechanical properties of spider dragline silk.</title>
        <authorList>
            <person name="Kono N."/>
            <person name="Nakamura H."/>
            <person name="Mori M."/>
            <person name="Yoshida Y."/>
            <person name="Ohtoshi R."/>
            <person name="Malay A.D."/>
            <person name="Moran D.A.P."/>
            <person name="Tomita M."/>
            <person name="Numata K."/>
            <person name="Arakawa K."/>
        </authorList>
    </citation>
    <scope>NUCLEOTIDE SEQUENCE</scope>
</reference>
<dbReference type="AlphaFoldDB" id="A0A8X6P4A8"/>
<dbReference type="Proteomes" id="UP000887013">
    <property type="component" value="Unassembled WGS sequence"/>
</dbReference>
<dbReference type="EMBL" id="BMAW01016547">
    <property type="protein sequence ID" value="GFT49626.1"/>
    <property type="molecule type" value="Genomic_DNA"/>
</dbReference>
<protein>
    <submittedName>
        <fullName evidence="1">Uncharacterized protein</fullName>
    </submittedName>
</protein>
<keyword evidence="2" id="KW-1185">Reference proteome</keyword>
<proteinExistence type="predicted"/>
<evidence type="ECO:0000313" key="2">
    <source>
        <dbReference type="Proteomes" id="UP000887013"/>
    </source>
</evidence>
<evidence type="ECO:0000313" key="1">
    <source>
        <dbReference type="EMBL" id="GFT49626.1"/>
    </source>
</evidence>